<dbReference type="AlphaFoldDB" id="A0AAN7XAJ8"/>
<feature type="region of interest" description="Disordered" evidence="1">
    <location>
        <begin position="231"/>
        <end position="270"/>
    </location>
</feature>
<feature type="compositionally biased region" description="Basic residues" evidence="1">
    <location>
        <begin position="31"/>
        <end position="42"/>
    </location>
</feature>
<protein>
    <submittedName>
        <fullName evidence="2">Uncharacterized protein</fullName>
    </submittedName>
</protein>
<name>A0AAN7XAJ8_ELEMC</name>
<feature type="compositionally biased region" description="Basic and acidic residues" evidence="1">
    <location>
        <begin position="75"/>
        <end position="85"/>
    </location>
</feature>
<evidence type="ECO:0000313" key="2">
    <source>
        <dbReference type="EMBL" id="KAK5859668.1"/>
    </source>
</evidence>
<gene>
    <name evidence="2" type="ORF">PBY51_021205</name>
</gene>
<feature type="compositionally biased region" description="Polar residues" evidence="1">
    <location>
        <begin position="256"/>
        <end position="270"/>
    </location>
</feature>
<organism evidence="2 3">
    <name type="scientific">Eleginops maclovinus</name>
    <name type="common">Patagonian blennie</name>
    <name type="synonym">Eleginus maclovinus</name>
    <dbReference type="NCBI Taxonomy" id="56733"/>
    <lineage>
        <taxon>Eukaryota</taxon>
        <taxon>Metazoa</taxon>
        <taxon>Chordata</taxon>
        <taxon>Craniata</taxon>
        <taxon>Vertebrata</taxon>
        <taxon>Euteleostomi</taxon>
        <taxon>Actinopterygii</taxon>
        <taxon>Neopterygii</taxon>
        <taxon>Teleostei</taxon>
        <taxon>Neoteleostei</taxon>
        <taxon>Acanthomorphata</taxon>
        <taxon>Eupercaria</taxon>
        <taxon>Perciformes</taxon>
        <taxon>Notothenioidei</taxon>
        <taxon>Eleginopidae</taxon>
        <taxon>Eleginops</taxon>
    </lineage>
</organism>
<feature type="region of interest" description="Disordered" evidence="1">
    <location>
        <begin position="1"/>
        <end position="53"/>
    </location>
</feature>
<evidence type="ECO:0000256" key="1">
    <source>
        <dbReference type="SAM" id="MobiDB-lite"/>
    </source>
</evidence>
<accession>A0AAN7XAJ8</accession>
<reference evidence="2 3" key="2">
    <citation type="journal article" date="2023" name="Mol. Biol. Evol.">
        <title>Genomics of Secondarily Temperate Adaptation in the Only Non-Antarctic Icefish.</title>
        <authorList>
            <person name="Rivera-Colon A.G."/>
            <person name="Rayamajhi N."/>
            <person name="Minhas B.F."/>
            <person name="Madrigal G."/>
            <person name="Bilyk K.T."/>
            <person name="Yoon V."/>
            <person name="Hune M."/>
            <person name="Gregory S."/>
            <person name="Cheng C.H.C."/>
            <person name="Catchen J.M."/>
        </authorList>
    </citation>
    <scope>NUCLEOTIDE SEQUENCE [LARGE SCALE GENOMIC DNA]</scope>
    <source>
        <strain evidence="2">JMC-PN-2008</strain>
    </source>
</reference>
<reference evidence="2 3" key="1">
    <citation type="journal article" date="2023" name="Genes (Basel)">
        <title>Chromosome-Level Genome Assembly and Circadian Gene Repertoire of the Patagonia Blennie Eleginops maclovinus-The Closest Ancestral Proxy of Antarctic Cryonotothenioids.</title>
        <authorList>
            <person name="Cheng C.C."/>
            <person name="Rivera-Colon A.G."/>
            <person name="Minhas B.F."/>
            <person name="Wilson L."/>
            <person name="Rayamajhi N."/>
            <person name="Vargas-Chacoff L."/>
            <person name="Catchen J.M."/>
        </authorList>
    </citation>
    <scope>NUCLEOTIDE SEQUENCE [LARGE SCALE GENOMIC DNA]</scope>
    <source>
        <strain evidence="2">JMC-PN-2008</strain>
    </source>
</reference>
<dbReference type="Proteomes" id="UP001346869">
    <property type="component" value="Unassembled WGS sequence"/>
</dbReference>
<comment type="caution">
    <text evidence="2">The sequence shown here is derived from an EMBL/GenBank/DDBJ whole genome shotgun (WGS) entry which is preliminary data.</text>
</comment>
<feature type="region of interest" description="Disordered" evidence="1">
    <location>
        <begin position="71"/>
        <end position="93"/>
    </location>
</feature>
<proteinExistence type="predicted"/>
<dbReference type="EMBL" id="JAUZQC010000014">
    <property type="protein sequence ID" value="KAK5859668.1"/>
    <property type="molecule type" value="Genomic_DNA"/>
</dbReference>
<keyword evidence="3" id="KW-1185">Reference proteome</keyword>
<evidence type="ECO:0000313" key="3">
    <source>
        <dbReference type="Proteomes" id="UP001346869"/>
    </source>
</evidence>
<sequence length="349" mass="39279">MLTQGSSSLLKRGPKKRGQRSPSPNEEFIMHKSKAKRQRKGLKKTETSGSKVHADEWRDRDILDIINSRHQAKGVGKEEEERFVEGTDEGVDDSDEDCISVASSIVSGPSLPPNAFPRKQLLSQGLCKTCRSLFTKAKKLKRPMKDKLLENDPKSLTCDQWVLIKSWRPRKLPNKTGTLLIHVKLVKKRLKAKNGAKPNSPCLGKSESPACSRPHSFLQRNLRRCVRKPVKRMKKNRVKRRRVDSQGPRAAKQQRLHSNNHLLDTSASSTEKSSICSAGFEGRINREVSDEDVSDTNLTVELIPSRVSLEITEPSEHPSRQKAPTKASGFRDLLAQLRGNSSMIVRETR</sequence>
<feature type="region of interest" description="Disordered" evidence="1">
    <location>
        <begin position="192"/>
        <end position="215"/>
    </location>
</feature>
<feature type="compositionally biased region" description="Basic residues" evidence="1">
    <location>
        <begin position="231"/>
        <end position="242"/>
    </location>
</feature>